<evidence type="ECO:0000313" key="4">
    <source>
        <dbReference type="Proteomes" id="UP000528457"/>
    </source>
</evidence>
<reference evidence="3 4" key="1">
    <citation type="submission" date="2020-08" db="EMBL/GenBank/DDBJ databases">
        <title>Genomic Encyclopedia of Type Strains, Phase IV (KMG-IV): sequencing the most valuable type-strain genomes for metagenomic binning, comparative biology and taxonomic classification.</title>
        <authorList>
            <person name="Goeker M."/>
        </authorList>
    </citation>
    <scope>NUCLEOTIDE SEQUENCE [LARGE SCALE GENOMIC DNA]</scope>
    <source>
        <strain evidence="3 4">DSM 22368</strain>
    </source>
</reference>
<evidence type="ECO:0000259" key="2">
    <source>
        <dbReference type="SMART" id="SM00382"/>
    </source>
</evidence>
<gene>
    <name evidence="3" type="ORF">HNR48_002645</name>
</gene>
<dbReference type="SMART" id="SM00382">
    <property type="entry name" value="AAA"/>
    <property type="match status" value="1"/>
</dbReference>
<keyword evidence="4" id="KW-1185">Reference proteome</keyword>
<dbReference type="Pfam" id="PF13401">
    <property type="entry name" value="AAA_22"/>
    <property type="match status" value="1"/>
</dbReference>
<dbReference type="InterPro" id="IPR049945">
    <property type="entry name" value="AAA_22"/>
</dbReference>
<feature type="domain" description="AAA+ ATPase" evidence="2">
    <location>
        <begin position="42"/>
        <end position="193"/>
    </location>
</feature>
<dbReference type="AlphaFoldDB" id="A0A7X0MWM9"/>
<dbReference type="PANTHER" id="PTHR35894:SF7">
    <property type="entry name" value="GENERAL SECRETION PATHWAY PROTEIN A-RELATED"/>
    <property type="match status" value="1"/>
</dbReference>
<dbReference type="EMBL" id="JACHHT010000002">
    <property type="protein sequence ID" value="MBB6522360.1"/>
    <property type="molecule type" value="Genomic_DNA"/>
</dbReference>
<comment type="caution">
    <text evidence="3">The sequence shown here is derived from an EMBL/GenBank/DDBJ whole genome shotgun (WGS) entry which is preliminary data.</text>
</comment>
<keyword evidence="1" id="KW-0472">Membrane</keyword>
<dbReference type="PRINTS" id="PR00364">
    <property type="entry name" value="DISEASERSIST"/>
</dbReference>
<feature type="transmembrane region" description="Helical" evidence="1">
    <location>
        <begin position="279"/>
        <end position="298"/>
    </location>
</feature>
<name>A0A7X0MWM9_9GAMM</name>
<evidence type="ECO:0000313" key="3">
    <source>
        <dbReference type="EMBL" id="MBB6522360.1"/>
    </source>
</evidence>
<keyword evidence="1" id="KW-1133">Transmembrane helix</keyword>
<dbReference type="GO" id="GO:0016887">
    <property type="term" value="F:ATP hydrolysis activity"/>
    <property type="evidence" value="ECO:0007669"/>
    <property type="project" value="InterPro"/>
</dbReference>
<dbReference type="InterPro" id="IPR003593">
    <property type="entry name" value="AAA+_ATPase"/>
</dbReference>
<dbReference type="RefSeq" id="WP_166846049.1">
    <property type="nucleotide sequence ID" value="NZ_JAAONY010000002.1"/>
</dbReference>
<dbReference type="Gene3D" id="3.40.50.300">
    <property type="entry name" value="P-loop containing nucleotide triphosphate hydrolases"/>
    <property type="match status" value="1"/>
</dbReference>
<dbReference type="CDD" id="cd00009">
    <property type="entry name" value="AAA"/>
    <property type="match status" value="1"/>
</dbReference>
<proteinExistence type="predicted"/>
<evidence type="ECO:0000256" key="1">
    <source>
        <dbReference type="SAM" id="Phobius"/>
    </source>
</evidence>
<dbReference type="PANTHER" id="PTHR35894">
    <property type="entry name" value="GENERAL SECRETION PATHWAY PROTEIN A-RELATED"/>
    <property type="match status" value="1"/>
</dbReference>
<accession>A0A7X0MWM9</accession>
<sequence>MYLNHFKLNQKPFNLTPDADMFYLGDAQQKALNTLAIALQQGEGFIKISGEVGTGKTTLCRKLMAMMGDNYHIAHINNSFVNPCEFKLLLAHELGIVLNHDVPSYRILLHIQKQLVMLARKNKKVVLIIDEAQAMPRDTLEALRLISNLETGKRKLIQIILLGQPELDEVLARNDMRQLNQRIAYQAELKAMDKVDSMSYLATRIQISGGHESLMSKQARELLCRYSAGNPRILNILADKALMCAFSEGDLQVDKKAVKAAIADSNAVLAKQGQAFPRWAVAACVAAALIIPGGFGLWT</sequence>
<organism evidence="3 4">
    <name type="scientific">Pseudoteredinibacter isoporae</name>
    <dbReference type="NCBI Taxonomy" id="570281"/>
    <lineage>
        <taxon>Bacteria</taxon>
        <taxon>Pseudomonadati</taxon>
        <taxon>Pseudomonadota</taxon>
        <taxon>Gammaproteobacteria</taxon>
        <taxon>Cellvibrionales</taxon>
        <taxon>Cellvibrionaceae</taxon>
        <taxon>Pseudoteredinibacter</taxon>
    </lineage>
</organism>
<protein>
    <submittedName>
        <fullName evidence="3">MSHA biogenesis protein MshM</fullName>
    </submittedName>
</protein>
<dbReference type="InterPro" id="IPR052026">
    <property type="entry name" value="ExeA_AAA_ATPase_DNA-bind"/>
</dbReference>
<dbReference type="InParanoid" id="A0A7X0MWM9"/>
<dbReference type="Proteomes" id="UP000528457">
    <property type="component" value="Unassembled WGS sequence"/>
</dbReference>
<dbReference type="InterPro" id="IPR027417">
    <property type="entry name" value="P-loop_NTPase"/>
</dbReference>
<dbReference type="SUPFAM" id="SSF52540">
    <property type="entry name" value="P-loop containing nucleoside triphosphate hydrolases"/>
    <property type="match status" value="1"/>
</dbReference>
<keyword evidence="1" id="KW-0812">Transmembrane</keyword>